<comment type="caution">
    <text evidence="5">The sequence shown here is derived from an EMBL/GenBank/DDBJ whole genome shotgun (WGS) entry which is preliminary data.</text>
</comment>
<evidence type="ECO:0000256" key="1">
    <source>
        <dbReference type="ARBA" id="ARBA00009865"/>
    </source>
</evidence>
<evidence type="ECO:0000256" key="4">
    <source>
        <dbReference type="RuleBase" id="RU361187"/>
    </source>
</evidence>
<dbReference type="Proteomes" id="UP000517523">
    <property type="component" value="Unassembled WGS sequence"/>
</dbReference>
<dbReference type="InterPro" id="IPR006710">
    <property type="entry name" value="Glyco_hydro_43"/>
</dbReference>
<evidence type="ECO:0000313" key="6">
    <source>
        <dbReference type="Proteomes" id="UP000517523"/>
    </source>
</evidence>
<dbReference type="RefSeq" id="WP_183583115.1">
    <property type="nucleotide sequence ID" value="NZ_JACHXJ010000003.1"/>
</dbReference>
<reference evidence="5 6" key="1">
    <citation type="submission" date="2020-08" db="EMBL/GenBank/DDBJ databases">
        <title>Genomic Encyclopedia of Type Strains, Phase III (KMG-III): the genomes of soil and plant-associated and newly described type strains.</title>
        <authorList>
            <person name="Whitman W."/>
        </authorList>
    </citation>
    <scope>NUCLEOTIDE SEQUENCE [LARGE SCALE GENOMIC DNA]</scope>
    <source>
        <strain evidence="5 6">CECT 5831</strain>
    </source>
</reference>
<dbReference type="GO" id="GO:0005975">
    <property type="term" value="P:carbohydrate metabolic process"/>
    <property type="evidence" value="ECO:0007669"/>
    <property type="project" value="InterPro"/>
</dbReference>
<keyword evidence="3 4" id="KW-0326">Glycosidase</keyword>
<name>A0A839TQ38_9BACL</name>
<dbReference type="SUPFAM" id="SSF75005">
    <property type="entry name" value="Arabinanase/levansucrase/invertase"/>
    <property type="match status" value="1"/>
</dbReference>
<dbReference type="GO" id="GO:0004553">
    <property type="term" value="F:hydrolase activity, hydrolyzing O-glycosyl compounds"/>
    <property type="evidence" value="ECO:0007669"/>
    <property type="project" value="InterPro"/>
</dbReference>
<evidence type="ECO:0000256" key="3">
    <source>
        <dbReference type="ARBA" id="ARBA00023295"/>
    </source>
</evidence>
<organism evidence="5 6">
    <name type="scientific">Paenibacillus rhizosphaerae</name>
    <dbReference type="NCBI Taxonomy" id="297318"/>
    <lineage>
        <taxon>Bacteria</taxon>
        <taxon>Bacillati</taxon>
        <taxon>Bacillota</taxon>
        <taxon>Bacilli</taxon>
        <taxon>Bacillales</taxon>
        <taxon>Paenibacillaceae</taxon>
        <taxon>Paenibacillus</taxon>
    </lineage>
</organism>
<dbReference type="InterPro" id="IPR023296">
    <property type="entry name" value="Glyco_hydro_beta-prop_sf"/>
</dbReference>
<sequence>MTSREFHPGKPWLDTDGRLIEAHGGGILYHEGIYYWYGENKDAENSEAHKQSGIDRVDVIGVSCYSSKDLYHWNNEGTVLHANEEPGHDLHPSHVLERPKVLYNAWTKQFVMWMHVDHGDYQFARVGLAVSERPTGPFRYVRSFRPGGYDSRDMTVYQDDDGTAYLICSTNMNSKVVTFPLTGDYLDVQNASAEHFVMPNEHMSRESPAVFKYHQTYYMVTSGCTGWDANPAEYAVAPSVMGPWTVVGNPCIGEHADRTYYSQSTFVIPVAGKEHAFIFMADRWNRYHLRESAYVWLPVEFSQNGAITIQWRDVWDLSIFE</sequence>
<dbReference type="Pfam" id="PF04616">
    <property type="entry name" value="Glyco_hydro_43"/>
    <property type="match status" value="1"/>
</dbReference>
<accession>A0A839TQ38</accession>
<dbReference type="PANTHER" id="PTHR22925">
    <property type="entry name" value="GLYCOSYL HYDROLASE 43 FAMILY MEMBER"/>
    <property type="match status" value="1"/>
</dbReference>
<evidence type="ECO:0000313" key="5">
    <source>
        <dbReference type="EMBL" id="MBB3128842.1"/>
    </source>
</evidence>
<keyword evidence="2 4" id="KW-0378">Hydrolase</keyword>
<evidence type="ECO:0008006" key="7">
    <source>
        <dbReference type="Google" id="ProtNLM"/>
    </source>
</evidence>
<dbReference type="EMBL" id="JACHXJ010000003">
    <property type="protein sequence ID" value="MBB3128842.1"/>
    <property type="molecule type" value="Genomic_DNA"/>
</dbReference>
<proteinExistence type="inferred from homology"/>
<dbReference type="CDD" id="cd18825">
    <property type="entry name" value="GH43_CtGH43-like"/>
    <property type="match status" value="1"/>
</dbReference>
<dbReference type="PANTHER" id="PTHR22925:SF3">
    <property type="entry name" value="GLYCOSYL HYDROLASE FAMILY PROTEIN 43"/>
    <property type="match status" value="1"/>
</dbReference>
<protein>
    <recommendedName>
        <fullName evidence="7">Glycosyl hydrolase family 43</fullName>
    </recommendedName>
</protein>
<evidence type="ECO:0000256" key="2">
    <source>
        <dbReference type="ARBA" id="ARBA00022801"/>
    </source>
</evidence>
<gene>
    <name evidence="5" type="ORF">FHS19_003517</name>
</gene>
<dbReference type="AlphaFoldDB" id="A0A839TQ38"/>
<comment type="similarity">
    <text evidence="1 4">Belongs to the glycosyl hydrolase 43 family.</text>
</comment>
<dbReference type="Gene3D" id="2.115.10.20">
    <property type="entry name" value="Glycosyl hydrolase domain, family 43"/>
    <property type="match status" value="1"/>
</dbReference>